<evidence type="ECO:0000313" key="1">
    <source>
        <dbReference type="EMBL" id="GMN45825.1"/>
    </source>
</evidence>
<organism evidence="1 2">
    <name type="scientific">Ficus carica</name>
    <name type="common">Common fig</name>
    <dbReference type="NCBI Taxonomy" id="3494"/>
    <lineage>
        <taxon>Eukaryota</taxon>
        <taxon>Viridiplantae</taxon>
        <taxon>Streptophyta</taxon>
        <taxon>Embryophyta</taxon>
        <taxon>Tracheophyta</taxon>
        <taxon>Spermatophyta</taxon>
        <taxon>Magnoliopsida</taxon>
        <taxon>eudicotyledons</taxon>
        <taxon>Gunneridae</taxon>
        <taxon>Pentapetalae</taxon>
        <taxon>rosids</taxon>
        <taxon>fabids</taxon>
        <taxon>Rosales</taxon>
        <taxon>Moraceae</taxon>
        <taxon>Ficeae</taxon>
        <taxon>Ficus</taxon>
    </lineage>
</organism>
<dbReference type="EMBL" id="BTGU01000021">
    <property type="protein sequence ID" value="GMN45825.1"/>
    <property type="molecule type" value="Genomic_DNA"/>
</dbReference>
<evidence type="ECO:0000313" key="2">
    <source>
        <dbReference type="Proteomes" id="UP001187192"/>
    </source>
</evidence>
<reference evidence="1" key="1">
    <citation type="submission" date="2023-07" db="EMBL/GenBank/DDBJ databases">
        <title>draft genome sequence of fig (Ficus carica).</title>
        <authorList>
            <person name="Takahashi T."/>
            <person name="Nishimura K."/>
        </authorList>
    </citation>
    <scope>NUCLEOTIDE SEQUENCE</scope>
</reference>
<protein>
    <submittedName>
        <fullName evidence="1">Uncharacterized protein</fullName>
    </submittedName>
</protein>
<dbReference type="GO" id="GO:0045273">
    <property type="term" value="C:respiratory chain complex II (succinate dehydrogenase)"/>
    <property type="evidence" value="ECO:0007669"/>
    <property type="project" value="InterPro"/>
</dbReference>
<proteinExistence type="predicted"/>
<dbReference type="AlphaFoldDB" id="A0AA88A6F4"/>
<dbReference type="PANTHER" id="PTHR36041">
    <property type="entry name" value="SUCCINATE DEHYDROGENASE SUBUNIT 7A, MITOCHONDRIAL-RELATED"/>
    <property type="match status" value="1"/>
</dbReference>
<comment type="caution">
    <text evidence="1">The sequence shown here is derived from an EMBL/GenBank/DDBJ whole genome shotgun (WGS) entry which is preliminary data.</text>
</comment>
<dbReference type="Proteomes" id="UP001187192">
    <property type="component" value="Unassembled WGS sequence"/>
</dbReference>
<name>A0AA88A6F4_FICCA</name>
<gene>
    <name evidence="1" type="ORF">TIFTF001_015014</name>
</gene>
<dbReference type="InterPro" id="IPR034573">
    <property type="entry name" value="SDH7"/>
</dbReference>
<accession>A0AA88A6F4</accession>
<keyword evidence="2" id="KW-1185">Reference proteome</keyword>
<dbReference type="PANTHER" id="PTHR36041:SF2">
    <property type="entry name" value="SUCCINATE DEHYDROGENASE SUBUNIT 7A, MITOCHONDRIAL-RELATED"/>
    <property type="match status" value="1"/>
</dbReference>
<sequence length="90" mass="10300">MSFLHAVYTLPNVEIRPPHHFVPLSPSSELQRFSKTMAFFLNRTTIGSHLRSHFQLLAEDPSLKKYKSQKKNVRRLKKVGDVLTIVVVAA</sequence>